<sequence>MSNEAAERMVNTGVAGADRLKIQTAEALEDAARKLRAADVSAKGEDVKHILQNVEDRVNQFKADVGAGYHKVEADYHKRVEPVEHVIIDHPIPAVLIAAGVGVLIGMLIFKSRD</sequence>
<name>A0A0W8F1M3_9ZZZZ</name>
<comment type="caution">
    <text evidence="2">The sequence shown here is derived from an EMBL/GenBank/DDBJ whole genome shotgun (WGS) entry which is preliminary data.</text>
</comment>
<dbReference type="EMBL" id="LNQE01001619">
    <property type="protein sequence ID" value="KUG14791.1"/>
    <property type="molecule type" value="Genomic_DNA"/>
</dbReference>
<protein>
    <recommendedName>
        <fullName evidence="3">DUF883 domain-containing protein</fullName>
    </recommendedName>
</protein>
<gene>
    <name evidence="2" type="ORF">ASZ90_015554</name>
</gene>
<reference evidence="2" key="1">
    <citation type="journal article" date="2015" name="Proc. Natl. Acad. Sci. U.S.A.">
        <title>Networks of energetic and metabolic interactions define dynamics in microbial communities.</title>
        <authorList>
            <person name="Embree M."/>
            <person name="Liu J.K."/>
            <person name="Al-Bassam M.M."/>
            <person name="Zengler K."/>
        </authorList>
    </citation>
    <scope>NUCLEOTIDE SEQUENCE</scope>
</reference>
<keyword evidence="1" id="KW-1133">Transmembrane helix</keyword>
<evidence type="ECO:0000313" key="2">
    <source>
        <dbReference type="EMBL" id="KUG14791.1"/>
    </source>
</evidence>
<dbReference type="AlphaFoldDB" id="A0A0W8F1M3"/>
<keyword evidence="1" id="KW-0812">Transmembrane</keyword>
<keyword evidence="1" id="KW-0472">Membrane</keyword>
<accession>A0A0W8F1M3</accession>
<organism evidence="2">
    <name type="scientific">hydrocarbon metagenome</name>
    <dbReference type="NCBI Taxonomy" id="938273"/>
    <lineage>
        <taxon>unclassified sequences</taxon>
        <taxon>metagenomes</taxon>
        <taxon>ecological metagenomes</taxon>
    </lineage>
</organism>
<proteinExistence type="predicted"/>
<evidence type="ECO:0008006" key="3">
    <source>
        <dbReference type="Google" id="ProtNLM"/>
    </source>
</evidence>
<feature type="transmembrane region" description="Helical" evidence="1">
    <location>
        <begin position="92"/>
        <end position="110"/>
    </location>
</feature>
<evidence type="ECO:0000256" key="1">
    <source>
        <dbReference type="SAM" id="Phobius"/>
    </source>
</evidence>